<feature type="compositionally biased region" description="Pro residues" evidence="1">
    <location>
        <begin position="313"/>
        <end position="325"/>
    </location>
</feature>
<dbReference type="Pfam" id="PF26118">
    <property type="entry name" value="DUF8035"/>
    <property type="match status" value="1"/>
</dbReference>
<feature type="compositionally biased region" description="Basic and acidic residues" evidence="1">
    <location>
        <begin position="20"/>
        <end position="33"/>
    </location>
</feature>
<evidence type="ECO:0000313" key="4">
    <source>
        <dbReference type="Proteomes" id="UP001150904"/>
    </source>
</evidence>
<feature type="compositionally biased region" description="Acidic residues" evidence="1">
    <location>
        <begin position="581"/>
        <end position="592"/>
    </location>
</feature>
<feature type="compositionally biased region" description="Acidic residues" evidence="1">
    <location>
        <begin position="418"/>
        <end position="431"/>
    </location>
</feature>
<comment type="caution">
    <text evidence="3">The sequence shown here is derived from an EMBL/GenBank/DDBJ whole genome shotgun (WGS) entry which is preliminary data.</text>
</comment>
<dbReference type="Proteomes" id="UP001150904">
    <property type="component" value="Unassembled WGS sequence"/>
</dbReference>
<feature type="compositionally biased region" description="Basic and acidic residues" evidence="1">
    <location>
        <begin position="84"/>
        <end position="106"/>
    </location>
</feature>
<feature type="compositionally biased region" description="Basic and acidic residues" evidence="1">
    <location>
        <begin position="52"/>
        <end position="68"/>
    </location>
</feature>
<reference evidence="3" key="1">
    <citation type="submission" date="2022-12" db="EMBL/GenBank/DDBJ databases">
        <authorList>
            <person name="Petersen C."/>
        </authorList>
    </citation>
    <scope>NUCLEOTIDE SEQUENCE</scope>
    <source>
        <strain evidence="3">IBT 15544</strain>
    </source>
</reference>
<name>A0A9W9JB42_9EURO</name>
<dbReference type="RefSeq" id="XP_058304595.1">
    <property type="nucleotide sequence ID" value="XM_058457696.1"/>
</dbReference>
<accession>A0A9W9JB42</accession>
<feature type="compositionally biased region" description="Basic and acidic residues" evidence="1">
    <location>
        <begin position="505"/>
        <end position="519"/>
    </location>
</feature>
<evidence type="ECO:0000313" key="3">
    <source>
        <dbReference type="EMBL" id="KAJ5191655.1"/>
    </source>
</evidence>
<reference evidence="3" key="2">
    <citation type="journal article" date="2023" name="IMA Fungus">
        <title>Comparative genomic study of the Penicillium genus elucidates a diverse pangenome and 15 lateral gene transfer events.</title>
        <authorList>
            <person name="Petersen C."/>
            <person name="Sorensen T."/>
            <person name="Nielsen M.R."/>
            <person name="Sondergaard T.E."/>
            <person name="Sorensen J.L."/>
            <person name="Fitzpatrick D.A."/>
            <person name="Frisvad J.C."/>
            <person name="Nielsen K.L."/>
        </authorList>
    </citation>
    <scope>NUCLEOTIDE SEQUENCE</scope>
    <source>
        <strain evidence="3">IBT 15544</strain>
    </source>
</reference>
<dbReference type="GeneID" id="83184997"/>
<feature type="compositionally biased region" description="Basic and acidic residues" evidence="1">
    <location>
        <begin position="190"/>
        <end position="207"/>
    </location>
</feature>
<evidence type="ECO:0000259" key="2">
    <source>
        <dbReference type="Pfam" id="PF26118"/>
    </source>
</evidence>
<feature type="domain" description="DUF8035" evidence="2">
    <location>
        <begin position="663"/>
        <end position="716"/>
    </location>
</feature>
<evidence type="ECO:0000256" key="1">
    <source>
        <dbReference type="SAM" id="MobiDB-lite"/>
    </source>
</evidence>
<dbReference type="EMBL" id="JAPQKR010000016">
    <property type="protein sequence ID" value="KAJ5191655.1"/>
    <property type="molecule type" value="Genomic_DNA"/>
</dbReference>
<feature type="compositionally biased region" description="Polar residues" evidence="1">
    <location>
        <begin position="521"/>
        <end position="532"/>
    </location>
</feature>
<feature type="compositionally biased region" description="Basic and acidic residues" evidence="1">
    <location>
        <begin position="551"/>
        <end position="568"/>
    </location>
</feature>
<feature type="compositionally biased region" description="Basic residues" evidence="1">
    <location>
        <begin position="342"/>
        <end position="351"/>
    </location>
</feature>
<dbReference type="InterPro" id="IPR058348">
    <property type="entry name" value="DUF8035"/>
</dbReference>
<sequence length="766" mass="92999">MSRRPPRDYYEEDEFEIERERDRYSRSRRRDREFEEEDVQYRRRRSMPPVEDLERMHIRERPPRDFIRESYGPPPDRAPVPIRRPRDEIDGPLPEREREEAYMRPSRERRRPRAREVDEEELIIDEREGHGGRRRRRSERDVEEEEDLVVRHRGRPSRDYESEGDFRTRNRMEDEMYVRRSGPRRKPRPRSREEEFEEVRIDESKMDRPRRRESREEPTFERREEIDEVMIDERERERPRERRSRREPNFDRYRETDEIIDDREPERLREKKVRKPRVKEELVMQWKDRPSPGELDEEEIRIRETRRPKRRSPPVPVYAPEPPGAFPLGGNADDIEEEIRVRSRFHPRPHHREAEDDEEIVIRHEERDRDRRRRSEEVEEIILRREERNRGHRRNAEEDEEILIRREERDRDRRRVNEDDEELIKEDTEDEVIIRKDKQRSPPRERSPSVEPIRAPPIHQDIITHHHHIDHGYEAPRRAPSPDAASTRSSIDEIDFHHRSQKGSHKSEEDIVFKHRDENESLSPTSGPSLDFNNPWEADRQSTAPRRKPKSTIDEAESIKSTKAESIRSRPKRSHPRKVDLDEETEEEEIEVYEERSGPRSSTRSLHRDIPNAASEWSMVHTPKTEALEMSGALDVVEVAPKGAIDDEIDRKVAAQVTKESRDERWTEITKDLVVREAIERLGYEFEETRTFYYIFSYLESGDIDEIVELSDEIRSARRRRIREMHRERAIPPPRPRSLVDRMPPRARMAAERRIREREWIIDSRR</sequence>
<keyword evidence="4" id="KW-1185">Reference proteome</keyword>
<feature type="compositionally biased region" description="Basic and acidic residues" evidence="1">
    <location>
        <begin position="360"/>
        <end position="389"/>
    </location>
</feature>
<feature type="compositionally biased region" description="Basic and acidic residues" evidence="1">
    <location>
        <begin position="156"/>
        <end position="178"/>
    </location>
</feature>
<feature type="compositionally biased region" description="Basic and acidic residues" evidence="1">
    <location>
        <begin position="278"/>
        <end position="291"/>
    </location>
</feature>
<protein>
    <recommendedName>
        <fullName evidence="2">DUF8035 domain-containing protein</fullName>
    </recommendedName>
</protein>
<dbReference type="AlphaFoldDB" id="A0A9W9JB42"/>
<feature type="compositionally biased region" description="Basic and acidic residues" evidence="1">
    <location>
        <begin position="213"/>
        <end position="269"/>
    </location>
</feature>
<dbReference type="OrthoDB" id="5410752at2759"/>
<gene>
    <name evidence="3" type="ORF">N7498_010640</name>
</gene>
<proteinExistence type="predicted"/>
<organism evidence="3 4">
    <name type="scientific">Penicillium cinerascens</name>
    <dbReference type="NCBI Taxonomy" id="70096"/>
    <lineage>
        <taxon>Eukaryota</taxon>
        <taxon>Fungi</taxon>
        <taxon>Dikarya</taxon>
        <taxon>Ascomycota</taxon>
        <taxon>Pezizomycotina</taxon>
        <taxon>Eurotiomycetes</taxon>
        <taxon>Eurotiomycetidae</taxon>
        <taxon>Eurotiales</taxon>
        <taxon>Aspergillaceae</taxon>
        <taxon>Penicillium</taxon>
    </lineage>
</organism>
<feature type="compositionally biased region" description="Basic and acidic residues" evidence="1">
    <location>
        <begin position="432"/>
        <end position="448"/>
    </location>
</feature>
<feature type="compositionally biased region" description="Basic and acidic residues" evidence="1">
    <location>
        <begin position="402"/>
        <end position="417"/>
    </location>
</feature>
<feature type="region of interest" description="Disordered" evidence="1">
    <location>
        <begin position="20"/>
        <end position="607"/>
    </location>
</feature>